<feature type="transmembrane region" description="Helical" evidence="13">
    <location>
        <begin position="108"/>
        <end position="127"/>
    </location>
</feature>
<keyword evidence="15" id="KW-1185">Reference proteome</keyword>
<evidence type="ECO:0000256" key="10">
    <source>
        <dbReference type="ARBA" id="ARBA00023136"/>
    </source>
</evidence>
<dbReference type="EMBL" id="CP034183">
    <property type="protein sequence ID" value="AZI43785.1"/>
    <property type="molecule type" value="Genomic_DNA"/>
</dbReference>
<dbReference type="AlphaFoldDB" id="A0A3G8YFQ4"/>
<dbReference type="GO" id="GO:0005267">
    <property type="term" value="F:potassium channel activity"/>
    <property type="evidence" value="ECO:0007669"/>
    <property type="project" value="UniProtKB-KW"/>
</dbReference>
<name>A0A3G8YFQ4_9DEIO</name>
<evidence type="ECO:0000256" key="6">
    <source>
        <dbReference type="ARBA" id="ARBA00022826"/>
    </source>
</evidence>
<keyword evidence="8 13" id="KW-1133">Transmembrane helix</keyword>
<evidence type="ECO:0000256" key="4">
    <source>
        <dbReference type="ARBA" id="ARBA00022538"/>
    </source>
</evidence>
<keyword evidence="5 13" id="KW-0812">Transmembrane</keyword>
<dbReference type="OrthoDB" id="7626281at2"/>
<sequence length="201" mass="22689">MGKTRLEAFSDGVLAIIITIMVLELKPPEGHELSDLFRDWPKFLAYVVSFIYVGIYWNNHHHMLHTVKRINGNVMWANLHLLFWLSLLPFMTAWAGETHFSAVPMSIYALDLLICGLAYVILQYRIINADSSNGLLLRAIGNDSKGKISTALYLIAVVVPFFGFFGTVLSGIIIIGNTLLWVIPDRRIERVLAEEEAKPMT</sequence>
<keyword evidence="7" id="KW-0630">Potassium</keyword>
<dbReference type="PANTHER" id="PTHR31462:SF5">
    <property type="entry name" value="ENDOSOMAL_LYSOSOMAL PROTON CHANNEL TMEM175"/>
    <property type="match status" value="1"/>
</dbReference>
<evidence type="ECO:0000313" key="15">
    <source>
        <dbReference type="Proteomes" id="UP000276417"/>
    </source>
</evidence>
<feature type="transmembrane region" description="Helical" evidence="13">
    <location>
        <begin position="79"/>
        <end position="96"/>
    </location>
</feature>
<evidence type="ECO:0000256" key="7">
    <source>
        <dbReference type="ARBA" id="ARBA00022958"/>
    </source>
</evidence>
<protein>
    <submittedName>
        <fullName evidence="14">DUF1211 domain-containing protein</fullName>
    </submittedName>
</protein>
<dbReference type="Pfam" id="PF06736">
    <property type="entry name" value="TMEM175"/>
    <property type="match status" value="1"/>
</dbReference>
<dbReference type="KEGG" id="dph:EHF33_04605"/>
<evidence type="ECO:0000313" key="14">
    <source>
        <dbReference type="EMBL" id="AZI43785.1"/>
    </source>
</evidence>
<keyword evidence="3" id="KW-0813">Transport</keyword>
<dbReference type="PANTHER" id="PTHR31462">
    <property type="entry name" value="ENDOSOMAL/LYSOSOMAL POTASSIUM CHANNEL TMEM175"/>
    <property type="match status" value="1"/>
</dbReference>
<evidence type="ECO:0000256" key="9">
    <source>
        <dbReference type="ARBA" id="ARBA00023065"/>
    </source>
</evidence>
<comment type="subcellular location">
    <subcellularLocation>
        <location evidence="1">Membrane</location>
        <topology evidence="1">Multi-pass membrane protein</topology>
    </subcellularLocation>
</comment>
<feature type="transmembrane region" description="Helical" evidence="13">
    <location>
        <begin position="6"/>
        <end position="23"/>
    </location>
</feature>
<gene>
    <name evidence="14" type="ORF">EHF33_04605</name>
</gene>
<dbReference type="InterPro" id="IPR010617">
    <property type="entry name" value="TMEM175-like"/>
</dbReference>
<evidence type="ECO:0000256" key="12">
    <source>
        <dbReference type="ARBA" id="ARBA00034430"/>
    </source>
</evidence>
<evidence type="ECO:0000256" key="1">
    <source>
        <dbReference type="ARBA" id="ARBA00004141"/>
    </source>
</evidence>
<proteinExistence type="inferred from homology"/>
<keyword evidence="10 13" id="KW-0472">Membrane</keyword>
<keyword evidence="4" id="KW-0633">Potassium transport</keyword>
<keyword evidence="11" id="KW-0407">Ion channel</keyword>
<comment type="catalytic activity">
    <reaction evidence="12">
        <text>K(+)(in) = K(+)(out)</text>
        <dbReference type="Rhea" id="RHEA:29463"/>
        <dbReference type="ChEBI" id="CHEBI:29103"/>
    </reaction>
</comment>
<organism evidence="14 15">
    <name type="scientific">Deinococcus psychrotolerans</name>
    <dbReference type="NCBI Taxonomy" id="2489213"/>
    <lineage>
        <taxon>Bacteria</taxon>
        <taxon>Thermotogati</taxon>
        <taxon>Deinococcota</taxon>
        <taxon>Deinococci</taxon>
        <taxon>Deinococcales</taxon>
        <taxon>Deinococcaceae</taxon>
        <taxon>Deinococcus</taxon>
    </lineage>
</organism>
<evidence type="ECO:0000256" key="11">
    <source>
        <dbReference type="ARBA" id="ARBA00023303"/>
    </source>
</evidence>
<keyword evidence="6" id="KW-0631">Potassium channel</keyword>
<dbReference type="Proteomes" id="UP000276417">
    <property type="component" value="Chromosome 1"/>
</dbReference>
<feature type="transmembrane region" description="Helical" evidence="13">
    <location>
        <begin position="43"/>
        <end position="59"/>
    </location>
</feature>
<comment type="similarity">
    <text evidence="2">Belongs to the TMEM175 family.</text>
</comment>
<evidence type="ECO:0000256" key="5">
    <source>
        <dbReference type="ARBA" id="ARBA00022692"/>
    </source>
</evidence>
<reference evidence="14 15" key="1">
    <citation type="submission" date="2018-11" db="EMBL/GenBank/DDBJ databases">
        <title>Deinococcus shelandsis sp. nov., isolated from South Shetland Islands soil of Antarctica.</title>
        <authorList>
            <person name="Tian J."/>
        </authorList>
    </citation>
    <scope>NUCLEOTIDE SEQUENCE [LARGE SCALE GENOMIC DNA]</scope>
    <source>
        <strain evidence="14 15">S14-83T</strain>
    </source>
</reference>
<dbReference type="GO" id="GO:0015252">
    <property type="term" value="F:proton channel activity"/>
    <property type="evidence" value="ECO:0007669"/>
    <property type="project" value="InterPro"/>
</dbReference>
<accession>A0A3G8YFQ4</accession>
<feature type="transmembrane region" description="Helical" evidence="13">
    <location>
        <begin position="151"/>
        <end position="183"/>
    </location>
</feature>
<evidence type="ECO:0000256" key="3">
    <source>
        <dbReference type="ARBA" id="ARBA00022448"/>
    </source>
</evidence>
<evidence type="ECO:0000256" key="8">
    <source>
        <dbReference type="ARBA" id="ARBA00022989"/>
    </source>
</evidence>
<evidence type="ECO:0000256" key="2">
    <source>
        <dbReference type="ARBA" id="ARBA00006920"/>
    </source>
</evidence>
<keyword evidence="9" id="KW-0406">Ion transport</keyword>
<evidence type="ECO:0000256" key="13">
    <source>
        <dbReference type="SAM" id="Phobius"/>
    </source>
</evidence>
<dbReference type="GO" id="GO:0016020">
    <property type="term" value="C:membrane"/>
    <property type="evidence" value="ECO:0007669"/>
    <property type="project" value="UniProtKB-SubCell"/>
</dbReference>